<keyword evidence="2" id="KW-0436">Ligase</keyword>
<organism evidence="2 3">
    <name type="scientific">Dickeya zeae</name>
    <dbReference type="NCBI Taxonomy" id="204042"/>
    <lineage>
        <taxon>Bacteria</taxon>
        <taxon>Pseudomonadati</taxon>
        <taxon>Pseudomonadota</taxon>
        <taxon>Gammaproteobacteria</taxon>
        <taxon>Enterobacterales</taxon>
        <taxon>Pectobacteriaceae</taxon>
        <taxon>Dickeya</taxon>
    </lineage>
</organism>
<keyword evidence="3" id="KW-1185">Reference proteome</keyword>
<dbReference type="InterPro" id="IPR044992">
    <property type="entry name" value="ChyE-like"/>
</dbReference>
<dbReference type="InterPro" id="IPR017926">
    <property type="entry name" value="GATASE"/>
</dbReference>
<evidence type="ECO:0000259" key="1">
    <source>
        <dbReference type="Pfam" id="PF00117"/>
    </source>
</evidence>
<name>A0ABX8W2Q6_9GAMM</name>
<proteinExistence type="predicted"/>
<dbReference type="CDD" id="cd01741">
    <property type="entry name" value="GATase1_1"/>
    <property type="match status" value="1"/>
</dbReference>
<dbReference type="SUPFAM" id="SSF52317">
    <property type="entry name" value="Class I glutamine amidotransferase-like"/>
    <property type="match status" value="1"/>
</dbReference>
<dbReference type="NCBIfam" id="NF006098">
    <property type="entry name" value="PRK08250.1"/>
    <property type="match status" value="1"/>
</dbReference>
<dbReference type="InterPro" id="IPR029062">
    <property type="entry name" value="Class_I_gatase-like"/>
</dbReference>
<dbReference type="RefSeq" id="WP_220178082.1">
    <property type="nucleotide sequence ID" value="NZ_CP040817.1"/>
</dbReference>
<evidence type="ECO:0000313" key="3">
    <source>
        <dbReference type="Proteomes" id="UP000824976"/>
    </source>
</evidence>
<dbReference type="PANTHER" id="PTHR42695">
    <property type="entry name" value="GLUTAMINE AMIDOTRANSFERASE YLR126C-RELATED"/>
    <property type="match status" value="1"/>
</dbReference>
<feature type="domain" description="Glutamine amidotransferase" evidence="1">
    <location>
        <begin position="25"/>
        <end position="185"/>
    </location>
</feature>
<dbReference type="EMBL" id="CP040817">
    <property type="protein sequence ID" value="QYM94315.1"/>
    <property type="molecule type" value="Genomic_DNA"/>
</dbReference>
<dbReference type="EC" id="6.3.5.2" evidence="2"/>
<dbReference type="GO" id="GO:0003922">
    <property type="term" value="F:GMP synthase (glutamine-hydrolyzing) activity"/>
    <property type="evidence" value="ECO:0007669"/>
    <property type="project" value="UniProtKB-EC"/>
</dbReference>
<dbReference type="PROSITE" id="PS51273">
    <property type="entry name" value="GATASE_TYPE_1"/>
    <property type="match status" value="1"/>
</dbReference>
<protein>
    <submittedName>
        <fullName evidence="2">Glutamine amidotransferase</fullName>
        <ecNumber evidence="2">6.3.5.2</ecNumber>
    </submittedName>
</protein>
<evidence type="ECO:0000313" key="2">
    <source>
        <dbReference type="EMBL" id="QYM94315.1"/>
    </source>
</evidence>
<keyword evidence="2" id="KW-0315">Glutamine amidotransferase</keyword>
<dbReference type="Gene3D" id="3.40.50.880">
    <property type="match status" value="1"/>
</dbReference>
<reference evidence="2 3" key="1">
    <citation type="submission" date="2019-06" db="EMBL/GenBank/DDBJ databases">
        <title>Complete genome of Dickeya zeae PL65.</title>
        <authorList>
            <person name="Boluk G."/>
            <person name="Arif M."/>
        </authorList>
    </citation>
    <scope>NUCLEOTIDE SEQUENCE [LARGE SCALE GENOMIC DNA]</scope>
    <source>
        <strain evidence="2 3">PL65</strain>
    </source>
</reference>
<dbReference type="Proteomes" id="UP000824976">
    <property type="component" value="Chromosome"/>
</dbReference>
<sequence>MRVHFIVHESFEAPAAFETWAVIRGHEVTFSRVYAGQKLPEDTRGIDLLIVMGGPQDPSVTVDECPYFDSNAEQALIAVAALSGKAIIGVCLGAQLIGEALGAPFAHSPEKEIGKFPIFMTDRSEKNALFSHFGNKLDVGHWHNDMPGLTPEAEILAYSEGCPRQIVAYSALIYGFQCHMELTPDVVDLLIAHSDRDLRRAADYRFVQSPEELRANDYSEMNRCLFTFLDKLEKRYIQSRESLHC</sequence>
<gene>
    <name evidence="2" type="ORF">FGI21_06885</name>
</gene>
<accession>A0ABX8W2Q6</accession>
<dbReference type="Pfam" id="PF00117">
    <property type="entry name" value="GATase"/>
    <property type="match status" value="1"/>
</dbReference>
<dbReference type="PANTHER" id="PTHR42695:SF5">
    <property type="entry name" value="GLUTAMINE AMIDOTRANSFERASE YLR126C-RELATED"/>
    <property type="match status" value="1"/>
</dbReference>